<protein>
    <submittedName>
        <fullName evidence="1">9926_t:CDS:1</fullName>
    </submittedName>
</protein>
<evidence type="ECO:0000313" key="2">
    <source>
        <dbReference type="Proteomes" id="UP000789759"/>
    </source>
</evidence>
<gene>
    <name evidence="1" type="ORF">CPELLU_LOCUS19177</name>
</gene>
<reference evidence="1" key="1">
    <citation type="submission" date="2021-06" db="EMBL/GenBank/DDBJ databases">
        <authorList>
            <person name="Kallberg Y."/>
            <person name="Tangrot J."/>
            <person name="Rosling A."/>
        </authorList>
    </citation>
    <scope>NUCLEOTIDE SEQUENCE</scope>
    <source>
        <strain evidence="1">FL966</strain>
    </source>
</reference>
<organism evidence="1 2">
    <name type="scientific">Cetraspora pellucida</name>
    <dbReference type="NCBI Taxonomy" id="1433469"/>
    <lineage>
        <taxon>Eukaryota</taxon>
        <taxon>Fungi</taxon>
        <taxon>Fungi incertae sedis</taxon>
        <taxon>Mucoromycota</taxon>
        <taxon>Glomeromycotina</taxon>
        <taxon>Glomeromycetes</taxon>
        <taxon>Diversisporales</taxon>
        <taxon>Gigasporaceae</taxon>
        <taxon>Cetraspora</taxon>
    </lineage>
</organism>
<sequence>KEADILRKSLDLLIKKGCSENLKKGATWLNQSFEEKKIKLIQLQWKSSCFPLYGLLVRCGLPEAKRCIIIINNKTQELMVIDKAENEIEKIGQSASDWLENADNFRAESDDEVETTDPSPS</sequence>
<dbReference type="Proteomes" id="UP000789759">
    <property type="component" value="Unassembled WGS sequence"/>
</dbReference>
<keyword evidence="2" id="KW-1185">Reference proteome</keyword>
<comment type="caution">
    <text evidence="1">The sequence shown here is derived from an EMBL/GenBank/DDBJ whole genome shotgun (WGS) entry which is preliminary data.</text>
</comment>
<dbReference type="EMBL" id="CAJVQA010043457">
    <property type="protein sequence ID" value="CAG8815780.1"/>
    <property type="molecule type" value="Genomic_DNA"/>
</dbReference>
<feature type="non-terminal residue" evidence="1">
    <location>
        <position position="1"/>
    </location>
</feature>
<proteinExistence type="predicted"/>
<accession>A0A9N9K9G0</accession>
<feature type="non-terminal residue" evidence="1">
    <location>
        <position position="121"/>
    </location>
</feature>
<evidence type="ECO:0000313" key="1">
    <source>
        <dbReference type="EMBL" id="CAG8815780.1"/>
    </source>
</evidence>
<dbReference type="AlphaFoldDB" id="A0A9N9K9G0"/>
<name>A0A9N9K9G0_9GLOM</name>